<dbReference type="Proteomes" id="UP000269721">
    <property type="component" value="Unassembled WGS sequence"/>
</dbReference>
<feature type="domain" description="RING-type" evidence="2">
    <location>
        <begin position="85"/>
        <end position="141"/>
    </location>
</feature>
<evidence type="ECO:0000259" key="2">
    <source>
        <dbReference type="PROSITE" id="PS50089"/>
    </source>
</evidence>
<dbReference type="Gene3D" id="3.10.110.20">
    <property type="entry name" value="RWD domain-like"/>
    <property type="match status" value="1"/>
</dbReference>
<dbReference type="CDD" id="cd23832">
    <property type="entry name" value="DRWD-C_FANCL"/>
    <property type="match status" value="1"/>
</dbReference>
<reference evidence="4" key="1">
    <citation type="journal article" date="2018" name="Nat. Microbiol.">
        <title>Leveraging single-cell genomics to expand the fungal tree of life.</title>
        <authorList>
            <person name="Ahrendt S.R."/>
            <person name="Quandt C.A."/>
            <person name="Ciobanu D."/>
            <person name="Clum A."/>
            <person name="Salamov A."/>
            <person name="Andreopoulos B."/>
            <person name="Cheng J.F."/>
            <person name="Woyke T."/>
            <person name="Pelin A."/>
            <person name="Henrissat B."/>
            <person name="Reynolds N.K."/>
            <person name="Benny G.L."/>
            <person name="Smith M.E."/>
            <person name="James T.Y."/>
            <person name="Grigoriev I.V."/>
        </authorList>
    </citation>
    <scope>NUCLEOTIDE SEQUENCE [LARGE SCALE GENOMIC DNA]</scope>
</reference>
<keyword evidence="1" id="KW-0863">Zinc-finger</keyword>
<dbReference type="Pfam" id="PF11793">
    <property type="entry name" value="FANCL_C"/>
    <property type="match status" value="1"/>
</dbReference>
<proteinExistence type="predicted"/>
<gene>
    <name evidence="3" type="ORF">BDK51DRAFT_29595</name>
</gene>
<organism evidence="3 4">
    <name type="scientific">Blyttiomyces helicus</name>
    <dbReference type="NCBI Taxonomy" id="388810"/>
    <lineage>
        <taxon>Eukaryota</taxon>
        <taxon>Fungi</taxon>
        <taxon>Fungi incertae sedis</taxon>
        <taxon>Chytridiomycota</taxon>
        <taxon>Chytridiomycota incertae sedis</taxon>
        <taxon>Chytridiomycetes</taxon>
        <taxon>Chytridiomycetes incertae sedis</taxon>
        <taxon>Blyttiomyces</taxon>
    </lineage>
</organism>
<dbReference type="PANTHER" id="PTHR13206:SF0">
    <property type="entry name" value="E3 UBIQUITIN-PROTEIN LIGASE FANCL"/>
    <property type="match status" value="1"/>
</dbReference>
<dbReference type="AlphaFoldDB" id="A0A4P9W6G4"/>
<dbReference type="InterPro" id="IPR001841">
    <property type="entry name" value="Znf_RING"/>
</dbReference>
<dbReference type="Pfam" id="PF18891">
    <property type="entry name" value="FANCL_d3"/>
    <property type="match status" value="1"/>
</dbReference>
<dbReference type="PANTHER" id="PTHR13206">
    <property type="entry name" value="UBIQUITIN LIGASE PROTEIN PHF9 FANCONI ANEMIA GROUP L PROTEIN"/>
    <property type="match status" value="1"/>
</dbReference>
<dbReference type="GO" id="GO:0008270">
    <property type="term" value="F:zinc ion binding"/>
    <property type="evidence" value="ECO:0007669"/>
    <property type="project" value="UniProtKB-KW"/>
</dbReference>
<dbReference type="GO" id="GO:0061630">
    <property type="term" value="F:ubiquitin protein ligase activity"/>
    <property type="evidence" value="ECO:0007669"/>
    <property type="project" value="TreeGrafter"/>
</dbReference>
<dbReference type="GO" id="GO:0006513">
    <property type="term" value="P:protein monoubiquitination"/>
    <property type="evidence" value="ECO:0007669"/>
    <property type="project" value="TreeGrafter"/>
</dbReference>
<dbReference type="OrthoDB" id="2154894at2759"/>
<dbReference type="GO" id="GO:0036297">
    <property type="term" value="P:interstrand cross-link repair"/>
    <property type="evidence" value="ECO:0007669"/>
    <property type="project" value="InterPro"/>
</dbReference>
<evidence type="ECO:0000313" key="4">
    <source>
        <dbReference type="Proteomes" id="UP000269721"/>
    </source>
</evidence>
<dbReference type="InterPro" id="IPR044037">
    <property type="entry name" value="FANCL_d3"/>
</dbReference>
<dbReference type="PROSITE" id="PS50089">
    <property type="entry name" value="ZF_RING_2"/>
    <property type="match status" value="1"/>
</dbReference>
<accession>A0A4P9W6G4</accession>
<dbReference type="InterPro" id="IPR026848">
    <property type="entry name" value="Fancl"/>
</dbReference>
<dbReference type="EMBL" id="KZ996975">
    <property type="protein sequence ID" value="RKO88049.1"/>
    <property type="molecule type" value="Genomic_DNA"/>
</dbReference>
<dbReference type="GO" id="GO:0043240">
    <property type="term" value="C:Fanconi anaemia nuclear complex"/>
    <property type="evidence" value="ECO:0007669"/>
    <property type="project" value="InterPro"/>
</dbReference>
<name>A0A4P9W6G4_9FUNG</name>
<dbReference type="SMART" id="SM01197">
    <property type="entry name" value="FANCL_C"/>
    <property type="match status" value="1"/>
</dbReference>
<dbReference type="InterPro" id="IPR026850">
    <property type="entry name" value="FANCL_C"/>
</dbReference>
<sequence>MRRIALGDHSSLQIEINAVNPAAVPECRFMGSEKVVGALREAMMMNLNSWSSTATLRENLERVLGRPFPPPPAESHQDESPSYDCGICMGFHLDGASPDYVCANPKCGQAFHPKCLQDWLLSVPTTRQNFSFLLGSCPYCKELVNLAVV</sequence>
<protein>
    <submittedName>
        <fullName evidence="3">Putative E3 ubiquitin protein ligase</fullName>
    </submittedName>
</protein>
<evidence type="ECO:0000256" key="1">
    <source>
        <dbReference type="PROSITE-ProRule" id="PRU00175"/>
    </source>
</evidence>
<dbReference type="InterPro" id="IPR043003">
    <property type="entry name" value="FANCL_d3_sf"/>
</dbReference>
<dbReference type="InterPro" id="IPR013083">
    <property type="entry name" value="Znf_RING/FYVE/PHD"/>
</dbReference>
<dbReference type="Gene3D" id="3.30.40.10">
    <property type="entry name" value="Zinc/RING finger domain, C3HC4 (zinc finger)"/>
    <property type="match status" value="1"/>
</dbReference>
<keyword evidence="1" id="KW-0862">Zinc</keyword>
<dbReference type="SUPFAM" id="SSF57850">
    <property type="entry name" value="RING/U-box"/>
    <property type="match status" value="1"/>
</dbReference>
<keyword evidence="1" id="KW-0479">Metal-binding</keyword>
<keyword evidence="4" id="KW-1185">Reference proteome</keyword>
<evidence type="ECO:0000313" key="3">
    <source>
        <dbReference type="EMBL" id="RKO88049.1"/>
    </source>
</evidence>